<evidence type="ECO:0000313" key="3">
    <source>
        <dbReference type="EMBL" id="MDC3426122.1"/>
    </source>
</evidence>
<gene>
    <name evidence="3" type="ORF">NC797_16620</name>
</gene>
<organism evidence="3 4">
    <name type="scientific">Terrihalobacillus insolitus</name>
    <dbReference type="NCBI Taxonomy" id="2950438"/>
    <lineage>
        <taxon>Bacteria</taxon>
        <taxon>Bacillati</taxon>
        <taxon>Bacillota</taxon>
        <taxon>Bacilli</taxon>
        <taxon>Bacillales</taxon>
        <taxon>Bacillaceae</taxon>
        <taxon>Terrihalobacillus</taxon>
    </lineage>
</organism>
<proteinExistence type="predicted"/>
<feature type="domain" description="Sodium symporter small subunit" evidence="2">
    <location>
        <begin position="10"/>
        <end position="84"/>
    </location>
</feature>
<name>A0A9X3WUQ5_9BACI</name>
<keyword evidence="4" id="KW-1185">Reference proteome</keyword>
<dbReference type="RefSeq" id="WP_272437942.1">
    <property type="nucleotide sequence ID" value="NZ_JAMQKB010000031.1"/>
</dbReference>
<reference evidence="3" key="1">
    <citation type="submission" date="2022-06" db="EMBL/GenBank/DDBJ databases">
        <title>Aquibacillus sp. a new bacterium isolated from soil saline samples.</title>
        <authorList>
            <person name="Galisteo C."/>
            <person name="De La Haba R."/>
            <person name="Sanchez-Porro C."/>
            <person name="Ventosa A."/>
        </authorList>
    </citation>
    <scope>NUCLEOTIDE SEQUENCE</scope>
    <source>
        <strain evidence="3">3ASR75-11</strain>
    </source>
</reference>
<feature type="transmembrane region" description="Helical" evidence="1">
    <location>
        <begin position="12"/>
        <end position="35"/>
    </location>
</feature>
<accession>A0A9X3WUQ5</accession>
<dbReference type="NCBIfam" id="TIGR03647">
    <property type="entry name" value="Na_symport_sm"/>
    <property type="match status" value="1"/>
</dbReference>
<dbReference type="AlphaFoldDB" id="A0A9X3WUQ5"/>
<evidence type="ECO:0000259" key="2">
    <source>
        <dbReference type="Pfam" id="PF13937"/>
    </source>
</evidence>
<dbReference type="EMBL" id="JAMQKB010000031">
    <property type="protein sequence ID" value="MDC3426122.1"/>
    <property type="molecule type" value="Genomic_DNA"/>
</dbReference>
<evidence type="ECO:0000256" key="1">
    <source>
        <dbReference type="SAM" id="Phobius"/>
    </source>
</evidence>
<dbReference type="Pfam" id="PF13937">
    <property type="entry name" value="DUF4212"/>
    <property type="match status" value="1"/>
</dbReference>
<keyword evidence="1" id="KW-1133">Transmembrane helix</keyword>
<keyword evidence="1" id="KW-0472">Membrane</keyword>
<protein>
    <submittedName>
        <fullName evidence="3">DUF4212 domain-containing protein</fullName>
    </submittedName>
</protein>
<feature type="transmembrane region" description="Helical" evidence="1">
    <location>
        <begin position="55"/>
        <end position="74"/>
    </location>
</feature>
<dbReference type="InterPro" id="IPR019886">
    <property type="entry name" value="Na_symporter_ssu"/>
</dbReference>
<keyword evidence="1" id="KW-0812">Transmembrane</keyword>
<sequence length="100" mass="11124">MRKIDKKEADAYFRARVILITSCLAIGFIVSYLVVFLAESLLNFSFNGFPLSYYMGAQGAVITFILLLFANAIISDKLDAKFGLAKKTNQEMDTGNTLNQ</sequence>
<dbReference type="Proteomes" id="UP001145050">
    <property type="component" value="Unassembled WGS sequence"/>
</dbReference>
<comment type="caution">
    <text evidence="3">The sequence shown here is derived from an EMBL/GenBank/DDBJ whole genome shotgun (WGS) entry which is preliminary data.</text>
</comment>
<evidence type="ECO:0000313" key="4">
    <source>
        <dbReference type="Proteomes" id="UP001145050"/>
    </source>
</evidence>